<dbReference type="Proteomes" id="UP000196573">
    <property type="component" value="Unassembled WGS sequence"/>
</dbReference>
<feature type="active site" evidence="4">
    <location>
        <position position="241"/>
    </location>
</feature>
<dbReference type="InterPro" id="IPR015590">
    <property type="entry name" value="Aldehyde_DH_dom"/>
</dbReference>
<name>A0A1X7AQU1_9GAMM</name>
<dbReference type="InterPro" id="IPR016161">
    <property type="entry name" value="Ald_DH/histidinol_DH"/>
</dbReference>
<reference evidence="6 7" key="1">
    <citation type="submission" date="2017-03" db="EMBL/GenBank/DDBJ databases">
        <authorList>
            <person name="Afonso C.L."/>
            <person name="Miller P.J."/>
            <person name="Scott M.A."/>
            <person name="Spackman E."/>
            <person name="Goraichik I."/>
            <person name="Dimitrov K.M."/>
            <person name="Suarez D.L."/>
            <person name="Swayne D.E."/>
        </authorList>
    </citation>
    <scope>NUCLEOTIDE SEQUENCE [LARGE SCALE GENOMIC DNA]</scope>
    <source>
        <strain evidence="6">SB41UT1</strain>
    </source>
</reference>
<dbReference type="Pfam" id="PF00171">
    <property type="entry name" value="Aldedh"/>
    <property type="match status" value="1"/>
</dbReference>
<evidence type="ECO:0000256" key="3">
    <source>
        <dbReference type="PIRNR" id="PIRNR036492"/>
    </source>
</evidence>
<comment type="similarity">
    <text evidence="1 3">Belongs to the aldehyde dehydrogenase family.</text>
</comment>
<keyword evidence="7" id="KW-1185">Reference proteome</keyword>
<protein>
    <recommendedName>
        <fullName evidence="3">Aldehyde dehydrogenase</fullName>
    </recommendedName>
</protein>
<feature type="domain" description="Aldehyde dehydrogenase" evidence="5">
    <location>
        <begin position="11"/>
        <end position="464"/>
    </location>
</feature>
<dbReference type="OrthoDB" id="9812625at2"/>
<feature type="active site" evidence="4">
    <location>
        <position position="275"/>
    </location>
</feature>
<dbReference type="PIRSF" id="PIRSF036492">
    <property type="entry name" value="ALDH"/>
    <property type="match status" value="1"/>
</dbReference>
<gene>
    <name evidence="6" type="primary">gabD2_2</name>
    <name evidence="6" type="ORF">EHSB41UT_03566</name>
</gene>
<evidence type="ECO:0000313" key="6">
    <source>
        <dbReference type="EMBL" id="SMA49777.1"/>
    </source>
</evidence>
<evidence type="ECO:0000256" key="2">
    <source>
        <dbReference type="ARBA" id="ARBA00023002"/>
    </source>
</evidence>
<evidence type="ECO:0000256" key="1">
    <source>
        <dbReference type="ARBA" id="ARBA00009986"/>
    </source>
</evidence>
<dbReference type="EMBL" id="FWPT01000009">
    <property type="protein sequence ID" value="SMA49777.1"/>
    <property type="molecule type" value="Genomic_DNA"/>
</dbReference>
<keyword evidence="2 3" id="KW-0560">Oxidoreductase</keyword>
<dbReference type="GO" id="GO:0016620">
    <property type="term" value="F:oxidoreductase activity, acting on the aldehyde or oxo group of donors, NAD or NADP as acceptor"/>
    <property type="evidence" value="ECO:0007669"/>
    <property type="project" value="InterPro"/>
</dbReference>
<dbReference type="InterPro" id="IPR012394">
    <property type="entry name" value="Aldehyde_DH_NAD(P)"/>
</dbReference>
<dbReference type="PANTHER" id="PTHR11699">
    <property type="entry name" value="ALDEHYDE DEHYDROGENASE-RELATED"/>
    <property type="match status" value="1"/>
</dbReference>
<dbReference type="CDD" id="cd07099">
    <property type="entry name" value="ALDH_DDALDH"/>
    <property type="match status" value="1"/>
</dbReference>
<dbReference type="SUPFAM" id="SSF53720">
    <property type="entry name" value="ALDH-like"/>
    <property type="match status" value="1"/>
</dbReference>
<dbReference type="Gene3D" id="3.40.309.10">
    <property type="entry name" value="Aldehyde Dehydrogenase, Chain A, domain 2"/>
    <property type="match status" value="1"/>
</dbReference>
<proteinExistence type="inferred from homology"/>
<dbReference type="GO" id="GO:0006081">
    <property type="term" value="P:aldehyde metabolic process"/>
    <property type="evidence" value="ECO:0007669"/>
    <property type="project" value="InterPro"/>
</dbReference>
<dbReference type="FunFam" id="3.40.309.10:FF:000009">
    <property type="entry name" value="Aldehyde dehydrogenase A"/>
    <property type="match status" value="1"/>
</dbReference>
<dbReference type="InterPro" id="IPR016163">
    <property type="entry name" value="Ald_DH_C"/>
</dbReference>
<evidence type="ECO:0000256" key="4">
    <source>
        <dbReference type="PIRSR" id="PIRSR036492-1"/>
    </source>
</evidence>
<accession>A0A1X7AQU1</accession>
<evidence type="ECO:0000259" key="5">
    <source>
        <dbReference type="Pfam" id="PF00171"/>
    </source>
</evidence>
<dbReference type="AlphaFoldDB" id="A0A1X7AQU1"/>
<evidence type="ECO:0000313" key="7">
    <source>
        <dbReference type="Proteomes" id="UP000196573"/>
    </source>
</evidence>
<dbReference type="RefSeq" id="WP_087112232.1">
    <property type="nucleotide sequence ID" value="NZ_CBCSCN010000011.1"/>
</dbReference>
<dbReference type="InterPro" id="IPR016162">
    <property type="entry name" value="Ald_DH_N"/>
</dbReference>
<sequence length="522" mass="57760">MSEVSTITNNTTLPVNSAITGKLVYELQPDGQEQVDNLFARAREAADELRRTPLEQRQHAVEQVMDYVRDNRERIVDRICEETGKTRTDALVSEILGVLDNLEWNVHNARKILKDQKIPTPITLMGKKSRVFHEPFGVILKIAPWNYPFHIAMTFSLGAFLAGNAVILKPSEQTPLHGLLEEIFNVAPLIKRSVQVAYGNGMTAQQLIAARPDKIFFTGSTRTGKRILRQAADLLIPAEMELGGKDQMIVFEDVNLKRTVGGAVWGALTNAGQSCTSVERLYIHDSIYDEFVQALVTEVEKLVVNNGDRGDSDIGAITAGFQLDIIEQHVEDARSKGASILTGGARLGDNFYLPTVITNITPDMALHSEETFGPLIPVYKFSTEAEVVQETNSFQYGLTASVWSKDLVRAERVARALEVGGVSINNVMLTEGNPALPFGGQKESGFGRAKGTEGLLAFTRSKSVLIDKQSDIIEPNWYPYTKKKYDIFNRLIEVLFTKSPIKLLKLAVTGMKLEGEAKKPRG</sequence>
<dbReference type="Gene3D" id="3.40.605.10">
    <property type="entry name" value="Aldehyde Dehydrogenase, Chain A, domain 1"/>
    <property type="match status" value="1"/>
</dbReference>
<organism evidence="6 7">
    <name type="scientific">Parendozoicomonas haliclonae</name>
    <dbReference type="NCBI Taxonomy" id="1960125"/>
    <lineage>
        <taxon>Bacteria</taxon>
        <taxon>Pseudomonadati</taxon>
        <taxon>Pseudomonadota</taxon>
        <taxon>Gammaproteobacteria</taxon>
        <taxon>Oceanospirillales</taxon>
        <taxon>Endozoicomonadaceae</taxon>
        <taxon>Parendozoicomonas</taxon>
    </lineage>
</organism>